<dbReference type="STRING" id="1314778.A0A5C3NQ75"/>
<sequence>MASLRGNTFAEVQYFFRLTLQHPDGSKQLETLAMLSDYTPPDLAIAQKTHGVLLACQYQGQRSLRVVDAKEIYSVVAMLPLRPRPSEMYNPDAANLDLDRYYVAEKLGFDMTWIGHEEDMGLNDGQEGEGED</sequence>
<dbReference type="AlphaFoldDB" id="A0A5C3NQ75"/>
<dbReference type="Proteomes" id="UP000308197">
    <property type="component" value="Unassembled WGS sequence"/>
</dbReference>
<protein>
    <submittedName>
        <fullName evidence="1">Uncharacterized protein</fullName>
    </submittedName>
</protein>
<reference evidence="1 2" key="1">
    <citation type="journal article" date="2019" name="Nat. Ecol. Evol.">
        <title>Megaphylogeny resolves global patterns of mushroom evolution.</title>
        <authorList>
            <person name="Varga T."/>
            <person name="Krizsan K."/>
            <person name="Foldi C."/>
            <person name="Dima B."/>
            <person name="Sanchez-Garcia M."/>
            <person name="Sanchez-Ramirez S."/>
            <person name="Szollosi G.J."/>
            <person name="Szarkandi J.G."/>
            <person name="Papp V."/>
            <person name="Albert L."/>
            <person name="Andreopoulos W."/>
            <person name="Angelini C."/>
            <person name="Antonin V."/>
            <person name="Barry K.W."/>
            <person name="Bougher N.L."/>
            <person name="Buchanan P."/>
            <person name="Buyck B."/>
            <person name="Bense V."/>
            <person name="Catcheside P."/>
            <person name="Chovatia M."/>
            <person name="Cooper J."/>
            <person name="Damon W."/>
            <person name="Desjardin D."/>
            <person name="Finy P."/>
            <person name="Geml J."/>
            <person name="Haridas S."/>
            <person name="Hughes K."/>
            <person name="Justo A."/>
            <person name="Karasinski D."/>
            <person name="Kautmanova I."/>
            <person name="Kiss B."/>
            <person name="Kocsube S."/>
            <person name="Kotiranta H."/>
            <person name="LaButti K.M."/>
            <person name="Lechner B.E."/>
            <person name="Liimatainen K."/>
            <person name="Lipzen A."/>
            <person name="Lukacs Z."/>
            <person name="Mihaltcheva S."/>
            <person name="Morgado L.N."/>
            <person name="Niskanen T."/>
            <person name="Noordeloos M.E."/>
            <person name="Ohm R.A."/>
            <person name="Ortiz-Santana B."/>
            <person name="Ovrebo C."/>
            <person name="Racz N."/>
            <person name="Riley R."/>
            <person name="Savchenko A."/>
            <person name="Shiryaev A."/>
            <person name="Soop K."/>
            <person name="Spirin V."/>
            <person name="Szebenyi C."/>
            <person name="Tomsovsky M."/>
            <person name="Tulloss R.E."/>
            <person name="Uehling J."/>
            <person name="Grigoriev I.V."/>
            <person name="Vagvolgyi C."/>
            <person name="Papp T."/>
            <person name="Martin F.M."/>
            <person name="Miettinen O."/>
            <person name="Hibbett D.S."/>
            <person name="Nagy L.G."/>
        </authorList>
    </citation>
    <scope>NUCLEOTIDE SEQUENCE [LARGE SCALE GENOMIC DNA]</scope>
    <source>
        <strain evidence="1 2">HHB13444</strain>
    </source>
</reference>
<evidence type="ECO:0000313" key="1">
    <source>
        <dbReference type="EMBL" id="TFK78879.1"/>
    </source>
</evidence>
<name>A0A5C3NQ75_9APHY</name>
<keyword evidence="2" id="KW-1185">Reference proteome</keyword>
<dbReference type="InParanoid" id="A0A5C3NQ75"/>
<gene>
    <name evidence="1" type="ORF">K466DRAFT_606587</name>
</gene>
<evidence type="ECO:0000313" key="2">
    <source>
        <dbReference type="Proteomes" id="UP000308197"/>
    </source>
</evidence>
<proteinExistence type="predicted"/>
<organism evidence="1 2">
    <name type="scientific">Polyporus arcularius HHB13444</name>
    <dbReference type="NCBI Taxonomy" id="1314778"/>
    <lineage>
        <taxon>Eukaryota</taxon>
        <taxon>Fungi</taxon>
        <taxon>Dikarya</taxon>
        <taxon>Basidiomycota</taxon>
        <taxon>Agaricomycotina</taxon>
        <taxon>Agaricomycetes</taxon>
        <taxon>Polyporales</taxon>
        <taxon>Polyporaceae</taxon>
        <taxon>Polyporus</taxon>
    </lineage>
</organism>
<dbReference type="EMBL" id="ML212275">
    <property type="protein sequence ID" value="TFK78879.1"/>
    <property type="molecule type" value="Genomic_DNA"/>
</dbReference>
<accession>A0A5C3NQ75</accession>